<organism evidence="2 3">
    <name type="scientific">Pseudosulfitobacter koreensis</name>
    <dbReference type="NCBI Taxonomy" id="2968472"/>
    <lineage>
        <taxon>Bacteria</taxon>
        <taxon>Pseudomonadati</taxon>
        <taxon>Pseudomonadota</taxon>
        <taxon>Alphaproteobacteria</taxon>
        <taxon>Rhodobacterales</taxon>
        <taxon>Roseobacteraceae</taxon>
        <taxon>Pseudosulfitobacter</taxon>
    </lineage>
</organism>
<keyword evidence="3" id="KW-1185">Reference proteome</keyword>
<feature type="transmembrane region" description="Helical" evidence="1">
    <location>
        <begin position="81"/>
        <end position="99"/>
    </location>
</feature>
<protein>
    <recommendedName>
        <fullName evidence="4">Tripartite ATP-independent transporter, DctQ component</fullName>
    </recommendedName>
</protein>
<dbReference type="RefSeq" id="WP_258295779.1">
    <property type="nucleotide sequence ID" value="NZ_JANKJG010000014.1"/>
</dbReference>
<feature type="transmembrane region" description="Helical" evidence="1">
    <location>
        <begin position="202"/>
        <end position="221"/>
    </location>
</feature>
<comment type="caution">
    <text evidence="2">The sequence shown here is derived from an EMBL/GenBank/DDBJ whole genome shotgun (WGS) entry which is preliminary data.</text>
</comment>
<proteinExistence type="predicted"/>
<feature type="transmembrane region" description="Helical" evidence="1">
    <location>
        <begin position="119"/>
        <end position="138"/>
    </location>
</feature>
<dbReference type="EMBL" id="JANKJG010000014">
    <property type="protein sequence ID" value="MCR8828011.1"/>
    <property type="molecule type" value="Genomic_DNA"/>
</dbReference>
<feature type="transmembrane region" description="Helical" evidence="1">
    <location>
        <begin position="150"/>
        <end position="168"/>
    </location>
</feature>
<evidence type="ECO:0000256" key="1">
    <source>
        <dbReference type="SAM" id="Phobius"/>
    </source>
</evidence>
<name>A0ABT1Z4E8_9RHOB</name>
<gene>
    <name evidence="2" type="ORF">NTA49_15835</name>
</gene>
<evidence type="ECO:0008006" key="4">
    <source>
        <dbReference type="Google" id="ProtNLM"/>
    </source>
</evidence>
<dbReference type="Proteomes" id="UP001165396">
    <property type="component" value="Unassembled WGS sequence"/>
</dbReference>
<feature type="transmembrane region" description="Helical" evidence="1">
    <location>
        <begin position="16"/>
        <end position="35"/>
    </location>
</feature>
<reference evidence="2" key="1">
    <citation type="submission" date="2022-07" db="EMBL/GenBank/DDBJ databases">
        <title>Pseudosulfitobacter sp. strain AP-MA-4, whole genome sequence.</title>
        <authorList>
            <person name="Jiang Y."/>
        </authorList>
    </citation>
    <scope>NUCLEOTIDE SEQUENCE</scope>
    <source>
        <strain evidence="2">AP-MA-4</strain>
    </source>
</reference>
<evidence type="ECO:0000313" key="3">
    <source>
        <dbReference type="Proteomes" id="UP001165396"/>
    </source>
</evidence>
<keyword evidence="1" id="KW-0472">Membrane</keyword>
<accession>A0ABT1Z4E8</accession>
<keyword evidence="1" id="KW-0812">Transmembrane</keyword>
<keyword evidence="1" id="KW-1133">Transmembrane helix</keyword>
<evidence type="ECO:0000313" key="2">
    <source>
        <dbReference type="EMBL" id="MCR8828011.1"/>
    </source>
</evidence>
<feature type="transmembrane region" description="Helical" evidence="1">
    <location>
        <begin position="55"/>
        <end position="74"/>
    </location>
</feature>
<sequence length="224" mass="23997">MTIQDKITDTRHRPHLLVGVAIAAIAATIGFVHTMDPGTQAALLVEGGPVQSLTVVVYAVCIALILVSWSPATLRSRWNIPAVLLVFIFIELDLDKSYFTVGLLKSRQYIGDQVALPERALSFVLIGLIVALVLSILIREARGFLSELRDLNPSALAALTGIALIFVSEASDGIGRKLEGLGIVLPRQMENSAYIVEEVVELGIPVMFAVAIVTSTASAIVKPD</sequence>